<proteinExistence type="predicted"/>
<evidence type="ECO:0000313" key="2">
    <source>
        <dbReference type="Proteomes" id="UP000219356"/>
    </source>
</evidence>
<gene>
    <name evidence="1" type="ORF">SAMN05421503_1964</name>
</gene>
<name>A0A285NQ97_9BACI</name>
<sequence>MHPHPLPPGSYKQRVSTGALIAAFLVLLFIGGTYAWENIWD</sequence>
<keyword evidence="2" id="KW-1185">Reference proteome</keyword>
<protein>
    <submittedName>
        <fullName evidence="1">Uncharacterized protein</fullName>
    </submittedName>
</protein>
<dbReference type="RefSeq" id="WP_281253814.1">
    <property type="nucleotide sequence ID" value="NZ_OBEK01000002.1"/>
</dbReference>
<accession>A0A285NQ97</accession>
<evidence type="ECO:0000313" key="1">
    <source>
        <dbReference type="EMBL" id="SNZ11147.1"/>
    </source>
</evidence>
<dbReference type="EMBL" id="OBEK01000002">
    <property type="protein sequence ID" value="SNZ11147.1"/>
    <property type="molecule type" value="Genomic_DNA"/>
</dbReference>
<dbReference type="Proteomes" id="UP000219356">
    <property type="component" value="Unassembled WGS sequence"/>
</dbReference>
<organism evidence="1 2">
    <name type="scientific">Terribacillus aidingensis</name>
    <dbReference type="NCBI Taxonomy" id="586416"/>
    <lineage>
        <taxon>Bacteria</taxon>
        <taxon>Bacillati</taxon>
        <taxon>Bacillota</taxon>
        <taxon>Bacilli</taxon>
        <taxon>Bacillales</taxon>
        <taxon>Bacillaceae</taxon>
        <taxon>Terribacillus</taxon>
    </lineage>
</organism>
<dbReference type="AlphaFoldDB" id="A0A285NQ97"/>
<reference evidence="2" key="1">
    <citation type="submission" date="2017-09" db="EMBL/GenBank/DDBJ databases">
        <authorList>
            <person name="Varghese N."/>
            <person name="Submissions S."/>
        </authorList>
    </citation>
    <scope>NUCLEOTIDE SEQUENCE [LARGE SCALE GENOMIC DNA]</scope>
    <source>
        <strain evidence="2">CGMCC 1.8913</strain>
    </source>
</reference>